<name>A0ABP1DFC3_9APHY</name>
<evidence type="ECO:0000313" key="5">
    <source>
        <dbReference type="Proteomes" id="UP001497453"/>
    </source>
</evidence>
<dbReference type="NCBIfam" id="TIGR00055">
    <property type="entry name" value="uppS"/>
    <property type="match status" value="1"/>
</dbReference>
<dbReference type="SUPFAM" id="SSF64005">
    <property type="entry name" value="Undecaprenyl diphosphate synthase"/>
    <property type="match status" value="1"/>
</dbReference>
<dbReference type="PANTHER" id="PTHR10291:SF43">
    <property type="entry name" value="DEHYDRODOLICHYL DIPHOSPHATE SYNTHASE COMPLEX SUBUNIT DHDDS"/>
    <property type="match status" value="1"/>
</dbReference>
<organism evidence="4 5">
    <name type="scientific">Somion occarium</name>
    <dbReference type="NCBI Taxonomy" id="3059160"/>
    <lineage>
        <taxon>Eukaryota</taxon>
        <taxon>Fungi</taxon>
        <taxon>Dikarya</taxon>
        <taxon>Basidiomycota</taxon>
        <taxon>Agaricomycotina</taxon>
        <taxon>Agaricomycetes</taxon>
        <taxon>Polyporales</taxon>
        <taxon>Cerrenaceae</taxon>
        <taxon>Somion</taxon>
    </lineage>
</organism>
<reference evidence="5" key="1">
    <citation type="submission" date="2024-04" db="EMBL/GenBank/DDBJ databases">
        <authorList>
            <person name="Shaw F."/>
            <person name="Minotto A."/>
        </authorList>
    </citation>
    <scope>NUCLEOTIDE SEQUENCE [LARGE SCALE GENOMIC DNA]</scope>
</reference>
<evidence type="ECO:0000313" key="4">
    <source>
        <dbReference type="EMBL" id="CAL1705674.1"/>
    </source>
</evidence>
<dbReference type="EC" id="2.5.1.-" evidence="3"/>
<dbReference type="Proteomes" id="UP001497453">
    <property type="component" value="Chromosome 3"/>
</dbReference>
<dbReference type="Pfam" id="PF01255">
    <property type="entry name" value="Prenyltransf"/>
    <property type="match status" value="1"/>
</dbReference>
<proteinExistence type="inferred from homology"/>
<dbReference type="PROSITE" id="PS01066">
    <property type="entry name" value="UPP_SYNTHASE"/>
    <property type="match status" value="1"/>
</dbReference>
<dbReference type="HAMAP" id="MF_01139">
    <property type="entry name" value="ISPT"/>
    <property type="match status" value="1"/>
</dbReference>
<dbReference type="Gene3D" id="3.40.1180.10">
    <property type="entry name" value="Decaprenyl diphosphate synthase-like"/>
    <property type="match status" value="1"/>
</dbReference>
<evidence type="ECO:0000256" key="2">
    <source>
        <dbReference type="ARBA" id="ARBA00022679"/>
    </source>
</evidence>
<keyword evidence="5" id="KW-1185">Reference proteome</keyword>
<comment type="similarity">
    <text evidence="1 3">Belongs to the UPP synthase family.</text>
</comment>
<evidence type="ECO:0000256" key="1">
    <source>
        <dbReference type="ARBA" id="ARBA00005432"/>
    </source>
</evidence>
<dbReference type="PANTHER" id="PTHR10291">
    <property type="entry name" value="DEHYDRODOLICHYL DIPHOSPHATE SYNTHASE FAMILY MEMBER"/>
    <property type="match status" value="1"/>
</dbReference>
<dbReference type="InterPro" id="IPR018520">
    <property type="entry name" value="UPP_synth-like_CS"/>
</dbReference>
<protein>
    <recommendedName>
        <fullName evidence="3">Alkyl transferase</fullName>
        <ecNumber evidence="3">2.5.1.-</ecNumber>
    </recommendedName>
</protein>
<dbReference type="CDD" id="cd00475">
    <property type="entry name" value="Cis_IPPS"/>
    <property type="match status" value="1"/>
</dbReference>
<keyword evidence="2 3" id="KW-0808">Transferase</keyword>
<accession>A0ABP1DFC3</accession>
<sequence>MMSDFISRSLGWVSAKAQDILLRILASGPVPKHVGFIMDGNRRYARMHQQEVKAGHAEGYVALRRVLEICMRLNICCVSVYGFSIENFKRSPQEVEDLLSLVQEKLLEICQYGDLLDEHGIRLNVIGNKTLFPPRLQAASRKAEEMTRKNNRAILNLCMPYTSRDEIFTAIQETIQEKLDSDSPFGEITEDDIDAHIMTNAAGSPPLDILVRTSGVKRLSDYLLWQGCEDTQIQYTDGYWPEFGLWDFIPILLDYQRKAWSTPAHARDLS</sequence>
<dbReference type="EMBL" id="OZ037946">
    <property type="protein sequence ID" value="CAL1705674.1"/>
    <property type="molecule type" value="Genomic_DNA"/>
</dbReference>
<evidence type="ECO:0000256" key="3">
    <source>
        <dbReference type="RuleBase" id="RU363018"/>
    </source>
</evidence>
<gene>
    <name evidence="4" type="ORF">GFSPODELE1_LOCUS5529</name>
</gene>
<dbReference type="InterPro" id="IPR001441">
    <property type="entry name" value="UPP_synth-like"/>
</dbReference>
<dbReference type="InterPro" id="IPR036424">
    <property type="entry name" value="UPP_synth-like_sf"/>
</dbReference>